<dbReference type="InterPro" id="IPR000550">
    <property type="entry name" value="Hppk"/>
</dbReference>
<dbReference type="GO" id="GO:0003848">
    <property type="term" value="F:2-amino-4-hydroxy-6-hydroxymethyldihydropteridine diphosphokinase activity"/>
    <property type="evidence" value="ECO:0007669"/>
    <property type="project" value="UniProtKB-EC"/>
</dbReference>
<evidence type="ECO:0000256" key="3">
    <source>
        <dbReference type="ARBA" id="ARBA00013253"/>
    </source>
</evidence>
<dbReference type="CDD" id="cd00483">
    <property type="entry name" value="HPPK"/>
    <property type="match status" value="1"/>
</dbReference>
<proteinExistence type="inferred from homology"/>
<evidence type="ECO:0000313" key="14">
    <source>
        <dbReference type="EMBL" id="QDT39289.1"/>
    </source>
</evidence>
<dbReference type="EC" id="2.7.6.3" evidence="3"/>
<evidence type="ECO:0000256" key="7">
    <source>
        <dbReference type="ARBA" id="ARBA00022777"/>
    </source>
</evidence>
<dbReference type="PANTHER" id="PTHR43071">
    <property type="entry name" value="2-AMINO-4-HYDROXY-6-HYDROXYMETHYLDIHYDROPTERIDINE PYROPHOSPHOKINASE"/>
    <property type="match status" value="1"/>
</dbReference>
<comment type="function">
    <text evidence="10">Catalyzes the transfer of pyrophosphate from adenosine triphosphate (ATP) to 6-hydroxymethyl-7,8-dihydropterin, an enzymatic step in folate biosynthesis pathway.</text>
</comment>
<evidence type="ECO:0000256" key="2">
    <source>
        <dbReference type="ARBA" id="ARBA00005810"/>
    </source>
</evidence>
<comment type="pathway">
    <text evidence="1">Cofactor biosynthesis; tetrahydrofolate biosynthesis; 2-amino-4-hydroxy-6-hydroxymethyl-7,8-dihydropteridine diphosphate from 7,8-dihydroneopterin triphosphate: step 4/4.</text>
</comment>
<evidence type="ECO:0000256" key="4">
    <source>
        <dbReference type="ARBA" id="ARBA00016218"/>
    </source>
</evidence>
<dbReference type="AlphaFoldDB" id="A0A517R601"/>
<dbReference type="EMBL" id="CP036268">
    <property type="protein sequence ID" value="QDT39289.1"/>
    <property type="molecule type" value="Genomic_DNA"/>
</dbReference>
<dbReference type="SUPFAM" id="SSF55083">
    <property type="entry name" value="6-hydroxymethyl-7,8-dihydropterin pyrophosphokinase, HPPK"/>
    <property type="match status" value="1"/>
</dbReference>
<dbReference type="Proteomes" id="UP000317318">
    <property type="component" value="Chromosome"/>
</dbReference>
<sequence length="174" mass="19009">MSEAPAVHRAFVGIGSNIDPEQNLPAAIELLASHGEILAVSRVYETAPVGFTDQADFLNAAVLVATELSPEQFLSDVVGEIETRLGRVRDPENKMGPRTIDLDLALFDDLVGEYAGRTLPDGDIFRYAFLAIPLAELDPDYRHPTDGRTLAEIAASFENRLDGMVLRDDVDLRS</sequence>
<evidence type="ECO:0000256" key="9">
    <source>
        <dbReference type="ARBA" id="ARBA00022909"/>
    </source>
</evidence>
<evidence type="ECO:0000256" key="11">
    <source>
        <dbReference type="ARBA" id="ARBA00029766"/>
    </source>
</evidence>
<evidence type="ECO:0000256" key="10">
    <source>
        <dbReference type="ARBA" id="ARBA00029409"/>
    </source>
</evidence>
<evidence type="ECO:0000313" key="15">
    <source>
        <dbReference type="Proteomes" id="UP000317318"/>
    </source>
</evidence>
<feature type="domain" description="7,8-dihydro-6-hydroxymethylpterin-pyrophosphokinase" evidence="13">
    <location>
        <begin position="11"/>
        <end position="139"/>
    </location>
</feature>
<evidence type="ECO:0000256" key="6">
    <source>
        <dbReference type="ARBA" id="ARBA00022741"/>
    </source>
</evidence>
<name>A0A517R601_9PLAN</name>
<dbReference type="Gene3D" id="3.30.70.560">
    <property type="entry name" value="7,8-Dihydro-6-hydroxymethylpterin-pyrophosphokinase HPPK"/>
    <property type="match status" value="1"/>
</dbReference>
<dbReference type="GO" id="GO:0016301">
    <property type="term" value="F:kinase activity"/>
    <property type="evidence" value="ECO:0007669"/>
    <property type="project" value="UniProtKB-KW"/>
</dbReference>
<dbReference type="KEGG" id="svp:Pan189_36950"/>
<dbReference type="PANTHER" id="PTHR43071:SF1">
    <property type="entry name" value="2-AMINO-4-HYDROXY-6-HYDROXYMETHYLDIHYDROPTERIDINE PYROPHOSPHOKINASE"/>
    <property type="match status" value="1"/>
</dbReference>
<keyword evidence="5 14" id="KW-0808">Transferase</keyword>
<keyword evidence="9" id="KW-0289">Folate biosynthesis</keyword>
<dbReference type="GO" id="GO:0005524">
    <property type="term" value="F:ATP binding"/>
    <property type="evidence" value="ECO:0007669"/>
    <property type="project" value="UniProtKB-KW"/>
</dbReference>
<comment type="similarity">
    <text evidence="2">Belongs to the HPPK family.</text>
</comment>
<dbReference type="GO" id="GO:0046654">
    <property type="term" value="P:tetrahydrofolate biosynthetic process"/>
    <property type="evidence" value="ECO:0007669"/>
    <property type="project" value="UniProtKB-UniPathway"/>
</dbReference>
<dbReference type="UniPathway" id="UPA00077">
    <property type="reaction ID" value="UER00155"/>
</dbReference>
<gene>
    <name evidence="14" type="primary">folK_1</name>
    <name evidence="14" type="ORF">Pan189_36950</name>
</gene>
<dbReference type="Pfam" id="PF01288">
    <property type="entry name" value="HPPK"/>
    <property type="match status" value="1"/>
</dbReference>
<protein>
    <recommendedName>
        <fullName evidence="4">2-amino-4-hydroxy-6-hydroxymethyldihydropteridine pyrophosphokinase</fullName>
        <ecNumber evidence="3">2.7.6.3</ecNumber>
    </recommendedName>
    <alternativeName>
        <fullName evidence="11">6-hydroxymethyl-7,8-dihydropterin pyrophosphokinase</fullName>
    </alternativeName>
    <alternativeName>
        <fullName evidence="12">7,8-dihydro-6-hydroxymethylpterin-pyrophosphokinase</fullName>
    </alternativeName>
</protein>
<keyword evidence="7 14" id="KW-0418">Kinase</keyword>
<reference evidence="14 15" key="1">
    <citation type="submission" date="2019-02" db="EMBL/GenBank/DDBJ databases">
        <title>Deep-cultivation of Planctomycetes and their phenomic and genomic characterization uncovers novel biology.</title>
        <authorList>
            <person name="Wiegand S."/>
            <person name="Jogler M."/>
            <person name="Boedeker C."/>
            <person name="Pinto D."/>
            <person name="Vollmers J."/>
            <person name="Rivas-Marin E."/>
            <person name="Kohn T."/>
            <person name="Peeters S.H."/>
            <person name="Heuer A."/>
            <person name="Rast P."/>
            <person name="Oberbeckmann S."/>
            <person name="Bunk B."/>
            <person name="Jeske O."/>
            <person name="Meyerdierks A."/>
            <person name="Storesund J.E."/>
            <person name="Kallscheuer N."/>
            <person name="Luecker S."/>
            <person name="Lage O.M."/>
            <person name="Pohl T."/>
            <person name="Merkel B.J."/>
            <person name="Hornburger P."/>
            <person name="Mueller R.-W."/>
            <person name="Bruemmer F."/>
            <person name="Labrenz M."/>
            <person name="Spormann A.M."/>
            <person name="Op den Camp H."/>
            <person name="Overmann J."/>
            <person name="Amann R."/>
            <person name="Jetten M.S.M."/>
            <person name="Mascher T."/>
            <person name="Medema M.H."/>
            <person name="Devos D.P."/>
            <person name="Kaster A.-K."/>
            <person name="Ovreas L."/>
            <person name="Rohde M."/>
            <person name="Galperin M.Y."/>
            <person name="Jogler C."/>
        </authorList>
    </citation>
    <scope>NUCLEOTIDE SEQUENCE [LARGE SCALE GENOMIC DNA]</scope>
    <source>
        <strain evidence="14 15">Pan189</strain>
    </source>
</reference>
<keyword evidence="8" id="KW-0067">ATP-binding</keyword>
<keyword evidence="15" id="KW-1185">Reference proteome</keyword>
<dbReference type="InterPro" id="IPR035907">
    <property type="entry name" value="Hppk_sf"/>
</dbReference>
<evidence type="ECO:0000256" key="1">
    <source>
        <dbReference type="ARBA" id="ARBA00005051"/>
    </source>
</evidence>
<evidence type="ECO:0000256" key="12">
    <source>
        <dbReference type="ARBA" id="ARBA00033413"/>
    </source>
</evidence>
<keyword evidence="6" id="KW-0547">Nucleotide-binding</keyword>
<dbReference type="GO" id="GO:0046656">
    <property type="term" value="P:folic acid biosynthetic process"/>
    <property type="evidence" value="ECO:0007669"/>
    <property type="project" value="UniProtKB-KW"/>
</dbReference>
<evidence type="ECO:0000256" key="5">
    <source>
        <dbReference type="ARBA" id="ARBA00022679"/>
    </source>
</evidence>
<evidence type="ECO:0000259" key="13">
    <source>
        <dbReference type="Pfam" id="PF01288"/>
    </source>
</evidence>
<organism evidence="14 15">
    <name type="scientific">Stratiformator vulcanicus</name>
    <dbReference type="NCBI Taxonomy" id="2527980"/>
    <lineage>
        <taxon>Bacteria</taxon>
        <taxon>Pseudomonadati</taxon>
        <taxon>Planctomycetota</taxon>
        <taxon>Planctomycetia</taxon>
        <taxon>Planctomycetales</taxon>
        <taxon>Planctomycetaceae</taxon>
        <taxon>Stratiformator</taxon>
    </lineage>
</organism>
<accession>A0A517R601</accession>
<evidence type="ECO:0000256" key="8">
    <source>
        <dbReference type="ARBA" id="ARBA00022840"/>
    </source>
</evidence>
<dbReference type="NCBIfam" id="TIGR01498">
    <property type="entry name" value="folK"/>
    <property type="match status" value="1"/>
</dbReference>